<organism evidence="2 3">
    <name type="scientific">Inquilinus ginsengisoli</name>
    <dbReference type="NCBI Taxonomy" id="363840"/>
    <lineage>
        <taxon>Bacteria</taxon>
        <taxon>Pseudomonadati</taxon>
        <taxon>Pseudomonadota</taxon>
        <taxon>Alphaproteobacteria</taxon>
        <taxon>Rhodospirillales</taxon>
        <taxon>Rhodospirillaceae</taxon>
        <taxon>Inquilinus</taxon>
    </lineage>
</organism>
<accession>A0ABU1JJZ6</accession>
<comment type="caution">
    <text evidence="2">The sequence shown here is derived from an EMBL/GenBank/DDBJ whole genome shotgun (WGS) entry which is preliminary data.</text>
</comment>
<feature type="region of interest" description="Disordered" evidence="1">
    <location>
        <begin position="1"/>
        <end position="20"/>
    </location>
</feature>
<dbReference type="Proteomes" id="UP001262410">
    <property type="component" value="Unassembled WGS sequence"/>
</dbReference>
<proteinExistence type="predicted"/>
<keyword evidence="3" id="KW-1185">Reference proteome</keyword>
<dbReference type="RefSeq" id="WP_309793029.1">
    <property type="nucleotide sequence ID" value="NZ_JAVDPW010000002.1"/>
</dbReference>
<reference evidence="2 3" key="1">
    <citation type="submission" date="2023-07" db="EMBL/GenBank/DDBJ databases">
        <title>Sorghum-associated microbial communities from plants grown in Nebraska, USA.</title>
        <authorList>
            <person name="Schachtman D."/>
        </authorList>
    </citation>
    <scope>NUCLEOTIDE SEQUENCE [LARGE SCALE GENOMIC DNA]</scope>
    <source>
        <strain evidence="2 3">584</strain>
    </source>
</reference>
<gene>
    <name evidence="2" type="ORF">E9232_001443</name>
</gene>
<feature type="compositionally biased region" description="Low complexity" evidence="1">
    <location>
        <begin position="1"/>
        <end position="16"/>
    </location>
</feature>
<evidence type="ECO:0000256" key="1">
    <source>
        <dbReference type="SAM" id="MobiDB-lite"/>
    </source>
</evidence>
<evidence type="ECO:0000313" key="2">
    <source>
        <dbReference type="EMBL" id="MDR6288936.1"/>
    </source>
</evidence>
<protein>
    <submittedName>
        <fullName evidence="2">Uncharacterized protein</fullName>
    </submittedName>
</protein>
<name>A0ABU1JJZ6_9PROT</name>
<dbReference type="EMBL" id="JAVDPW010000002">
    <property type="protein sequence ID" value="MDR6288936.1"/>
    <property type="molecule type" value="Genomic_DNA"/>
</dbReference>
<sequence>MNKPQTAQASEAPAAPQEERAARHLRLLARAAEIQMEVMEATRTEAITKPQPGIDYCQHIAVATRSLRLTLLLEEEMARPPEERAALAKARPAASPWANWHEKHATLGVTPVAAEVAVEAAVGRTENKAGDHLRAETVERLERPERVEMAERVERCPMPKARSTVVPRWAWHQERVKLAVVRAADDGSGSEESDRLHARVCQRLEQPEVAEMIERSPAPEAVARLCRELGLPPEADRWLELADEMLEEEGFIPEPEAPPAAPARRPEAPDTG</sequence>
<feature type="region of interest" description="Disordered" evidence="1">
    <location>
        <begin position="247"/>
        <end position="272"/>
    </location>
</feature>
<evidence type="ECO:0000313" key="3">
    <source>
        <dbReference type="Proteomes" id="UP001262410"/>
    </source>
</evidence>